<dbReference type="InterPro" id="IPR051644">
    <property type="entry name" value="TRAMP_AT-DNA-binding"/>
</dbReference>
<dbReference type="PROSITE" id="PS50158">
    <property type="entry name" value="ZF_CCHC"/>
    <property type="match status" value="1"/>
</dbReference>
<dbReference type="InterPro" id="IPR029058">
    <property type="entry name" value="AB_hydrolase_fold"/>
</dbReference>
<dbReference type="PANTHER" id="PTHR46543">
    <property type="entry name" value="ZINC FINGER CCHC DOMAIN-CONTAINING PROTEIN 7"/>
    <property type="match status" value="1"/>
</dbReference>
<dbReference type="InterPro" id="IPR036875">
    <property type="entry name" value="Znf_CCHC_sf"/>
</dbReference>
<feature type="compositionally biased region" description="Basic residues" evidence="8">
    <location>
        <begin position="628"/>
        <end position="637"/>
    </location>
</feature>
<evidence type="ECO:0000256" key="3">
    <source>
        <dbReference type="ARBA" id="ARBA00022737"/>
    </source>
</evidence>
<gene>
    <name evidence="10" type="ORF">FH972_022485</name>
</gene>
<dbReference type="GO" id="GO:0071038">
    <property type="term" value="P:TRAMP-dependent tRNA surveillance pathway"/>
    <property type="evidence" value="ECO:0007669"/>
    <property type="project" value="TreeGrafter"/>
</dbReference>
<dbReference type="Proteomes" id="UP000327013">
    <property type="component" value="Unassembled WGS sequence"/>
</dbReference>
<evidence type="ECO:0000256" key="2">
    <source>
        <dbReference type="ARBA" id="ARBA00022723"/>
    </source>
</evidence>
<accession>A0A5N6KSD9</accession>
<feature type="compositionally biased region" description="Basic and acidic residues" evidence="8">
    <location>
        <begin position="17"/>
        <end position="43"/>
    </location>
</feature>
<evidence type="ECO:0000256" key="1">
    <source>
        <dbReference type="ARBA" id="ARBA00004123"/>
    </source>
</evidence>
<keyword evidence="11" id="KW-1185">Reference proteome</keyword>
<evidence type="ECO:0000313" key="10">
    <source>
        <dbReference type="EMBL" id="KAB8342888.1"/>
    </source>
</evidence>
<evidence type="ECO:0000256" key="6">
    <source>
        <dbReference type="ARBA" id="ARBA00023242"/>
    </source>
</evidence>
<evidence type="ECO:0000256" key="8">
    <source>
        <dbReference type="SAM" id="MobiDB-lite"/>
    </source>
</evidence>
<dbReference type="GO" id="GO:0071039">
    <property type="term" value="P:nuclear polyadenylation-dependent CUT catabolic process"/>
    <property type="evidence" value="ECO:0007669"/>
    <property type="project" value="TreeGrafter"/>
</dbReference>
<dbReference type="PANTHER" id="PTHR46543:SF1">
    <property type="entry name" value="ZINC FINGER CCHC DOMAIN-CONTAINING PROTEIN 7"/>
    <property type="match status" value="1"/>
</dbReference>
<dbReference type="GO" id="GO:0003723">
    <property type="term" value="F:RNA binding"/>
    <property type="evidence" value="ECO:0007669"/>
    <property type="project" value="TreeGrafter"/>
</dbReference>
<dbReference type="GO" id="GO:0071031">
    <property type="term" value="P:nuclear mRNA surveillance of mRNA 3'-end processing"/>
    <property type="evidence" value="ECO:0007669"/>
    <property type="project" value="TreeGrafter"/>
</dbReference>
<evidence type="ECO:0000259" key="9">
    <source>
        <dbReference type="PROSITE" id="PS50158"/>
    </source>
</evidence>
<reference evidence="10 11" key="1">
    <citation type="submission" date="2019-06" db="EMBL/GenBank/DDBJ databases">
        <title>A chromosomal-level reference genome of Carpinus fangiana (Coryloideae, Betulaceae).</title>
        <authorList>
            <person name="Yang X."/>
            <person name="Wang Z."/>
            <person name="Zhang L."/>
            <person name="Hao G."/>
            <person name="Liu J."/>
            <person name="Yang Y."/>
        </authorList>
    </citation>
    <scope>NUCLEOTIDE SEQUENCE [LARGE SCALE GENOMIC DNA]</scope>
    <source>
        <strain evidence="10">Cfa_2016G</strain>
        <tissue evidence="10">Leaf</tissue>
    </source>
</reference>
<protein>
    <recommendedName>
        <fullName evidence="9">CCHC-type domain-containing protein</fullName>
    </recommendedName>
</protein>
<dbReference type="GO" id="GO:0008270">
    <property type="term" value="F:zinc ion binding"/>
    <property type="evidence" value="ECO:0007669"/>
    <property type="project" value="UniProtKB-KW"/>
</dbReference>
<comment type="caution">
    <text evidence="10">The sequence shown here is derived from an EMBL/GenBank/DDBJ whole genome shotgun (WGS) entry which is preliminary data.</text>
</comment>
<evidence type="ECO:0000256" key="4">
    <source>
        <dbReference type="ARBA" id="ARBA00022771"/>
    </source>
</evidence>
<evidence type="ECO:0000256" key="7">
    <source>
        <dbReference type="PROSITE-ProRule" id="PRU00047"/>
    </source>
</evidence>
<dbReference type="InterPro" id="IPR001878">
    <property type="entry name" value="Znf_CCHC"/>
</dbReference>
<dbReference type="SUPFAM" id="SSF57756">
    <property type="entry name" value="Retrovirus zinc finger-like domains"/>
    <property type="match status" value="1"/>
</dbReference>
<sequence>MADASDSRTAAVRKKRPLDDTHDAVSSKRARADTDNHAARESSAESGEIVSPDHNDDDEPAQEHEEAFFSNREVPSQQQPPPQTSTVDMEPSSIQTAQIQSREEARLAAFRVYQPSPAGDPDPLKPSTLKKVKGRLVAICINAPNAQATYGDHHVARLQDALCHYIGVHRSLLVHTRGFLRMSKTAWHFVRPNAHEAHLLLHVTPEVDVQNLIEGIPYSQCPVPGAPPAQIDAFKMALPRSSGKTIPTAFAAGWPERVLPMLVQGSVDRICQDLKSGKLNFNGYLNGTYEQHNATPEEHAALSDMKAHSSVPSIYNNDEVVPLPSIPTLFHPESQPQPPLPDGPPPVMLSDLSPSAQALQLRYWGISSPTALAVCDICSVPGHTSATCEKRRCIHCSADATGPTGHFSSACPKINRCQRCKELGHSASSCPSKLAAAEGDGPSNISCVLCGDSAHEIKDCQWLWRTYRPLPPANGTYPYQHEPGAVPLQGPQQTVKVALHRSCYNCGSQEHFGDDCPSRDSAKRPLRSDMFSASWSNQFDLNPYEAPTPRISAAGHFPGTEANTHILFTDDEDDSSEDDKTIAPRRPTTEATSLQLKPAKSEKRKEKKKKKRERLANEAAGAEPKVPKASKHGKKPTRSSNASGAVSDAHQTVQAPKPKAPAEVAGQFERLCANVGVPVGLAAGEKLERLRRVGARELVAASAQEVMPGEHEFRAVSDGGFVRRELFADIDSGDFARRMKERGVELLMGEVCDERHVYASWRAPTQDDYEGLKQRLGADYPPAVVDSAMKVWTPDGKLPTRWGDTCKDWKLDAYGRVYADLQVYGMARGFAAALERGGAGSLLRRWRIEWRSQNCDAAFPKEWGVTHGTDVISVWFWGKGVGEGLREDEKDKVRPWVEALAKYVKGEEDIGWGCVGARQVRKLTSEGQTIIEDDTELQKGLELWEAVRAAQRDSSRDLAKL</sequence>
<keyword evidence="6" id="KW-0539">Nucleus</keyword>
<proteinExistence type="predicted"/>
<dbReference type="EMBL" id="VIBQ01000012">
    <property type="protein sequence ID" value="KAB8342888.1"/>
    <property type="molecule type" value="Genomic_DNA"/>
</dbReference>
<dbReference type="Pfam" id="PF00098">
    <property type="entry name" value="zf-CCHC"/>
    <property type="match status" value="1"/>
</dbReference>
<dbReference type="Gene3D" id="3.40.50.1820">
    <property type="entry name" value="alpha/beta hydrolase"/>
    <property type="match status" value="1"/>
</dbReference>
<organism evidence="10 11">
    <name type="scientific">Carpinus fangiana</name>
    <dbReference type="NCBI Taxonomy" id="176857"/>
    <lineage>
        <taxon>Eukaryota</taxon>
        <taxon>Viridiplantae</taxon>
        <taxon>Streptophyta</taxon>
        <taxon>Embryophyta</taxon>
        <taxon>Tracheophyta</taxon>
        <taxon>Spermatophyta</taxon>
        <taxon>Magnoliopsida</taxon>
        <taxon>eudicotyledons</taxon>
        <taxon>Gunneridae</taxon>
        <taxon>Pentapetalae</taxon>
        <taxon>rosids</taxon>
        <taxon>fabids</taxon>
        <taxon>Fagales</taxon>
        <taxon>Betulaceae</taxon>
        <taxon>Carpinus</taxon>
    </lineage>
</organism>
<keyword evidence="2" id="KW-0479">Metal-binding</keyword>
<dbReference type="GO" id="GO:0071036">
    <property type="term" value="P:nuclear polyadenylation-dependent snoRNA catabolic process"/>
    <property type="evidence" value="ECO:0007669"/>
    <property type="project" value="TreeGrafter"/>
</dbReference>
<name>A0A5N6KSD9_9ROSI</name>
<feature type="domain" description="CCHC-type" evidence="9">
    <location>
        <begin position="503"/>
        <end position="518"/>
    </location>
</feature>
<dbReference type="Gene3D" id="4.10.60.10">
    <property type="entry name" value="Zinc finger, CCHC-type"/>
    <property type="match status" value="1"/>
</dbReference>
<comment type="subcellular location">
    <subcellularLocation>
        <location evidence="1">Nucleus</location>
    </subcellularLocation>
</comment>
<dbReference type="GO" id="GO:0031499">
    <property type="term" value="C:TRAMP complex"/>
    <property type="evidence" value="ECO:0007669"/>
    <property type="project" value="TreeGrafter"/>
</dbReference>
<dbReference type="GO" id="GO:0071035">
    <property type="term" value="P:nuclear polyadenylation-dependent rRNA catabolic process"/>
    <property type="evidence" value="ECO:0007669"/>
    <property type="project" value="TreeGrafter"/>
</dbReference>
<keyword evidence="4 7" id="KW-0863">Zinc-finger</keyword>
<evidence type="ECO:0000256" key="5">
    <source>
        <dbReference type="ARBA" id="ARBA00022833"/>
    </source>
</evidence>
<keyword evidence="5" id="KW-0862">Zinc</keyword>
<dbReference type="GO" id="GO:0071037">
    <property type="term" value="P:nuclear polyadenylation-dependent snRNA catabolic process"/>
    <property type="evidence" value="ECO:0007669"/>
    <property type="project" value="TreeGrafter"/>
</dbReference>
<feature type="compositionally biased region" description="Polar residues" evidence="8">
    <location>
        <begin position="638"/>
        <end position="654"/>
    </location>
</feature>
<evidence type="ECO:0000313" key="11">
    <source>
        <dbReference type="Proteomes" id="UP000327013"/>
    </source>
</evidence>
<feature type="region of interest" description="Disordered" evidence="8">
    <location>
        <begin position="569"/>
        <end position="661"/>
    </location>
</feature>
<dbReference type="SMART" id="SM00343">
    <property type="entry name" value="ZnF_C2HC"/>
    <property type="match status" value="5"/>
</dbReference>
<dbReference type="SUPFAM" id="SSF53474">
    <property type="entry name" value="alpha/beta-Hydrolases"/>
    <property type="match status" value="1"/>
</dbReference>
<dbReference type="OrthoDB" id="6846267at2759"/>
<keyword evidence="3" id="KW-0677">Repeat</keyword>
<dbReference type="AlphaFoldDB" id="A0A5N6KSD9"/>
<feature type="region of interest" description="Disordered" evidence="8">
    <location>
        <begin position="1"/>
        <end position="101"/>
    </location>
</feature>